<evidence type="ECO:0000313" key="6">
    <source>
        <dbReference type="EMBL" id="JAS21406.1"/>
    </source>
</evidence>
<dbReference type="SUPFAM" id="SSF51905">
    <property type="entry name" value="FAD/NAD(P)-binding domain"/>
    <property type="match status" value="1"/>
</dbReference>
<dbReference type="Gene3D" id="3.30.560.10">
    <property type="entry name" value="Glucose Oxidase, domain 3"/>
    <property type="match status" value="1"/>
</dbReference>
<dbReference type="Gene3D" id="3.50.50.60">
    <property type="entry name" value="FAD/NAD(P)-binding domain"/>
    <property type="match status" value="1"/>
</dbReference>
<feature type="domain" description="Glucose-methanol-choline oxidoreductase N-terminal" evidence="5">
    <location>
        <begin position="330"/>
        <end position="344"/>
    </location>
</feature>
<dbReference type="InterPro" id="IPR007867">
    <property type="entry name" value="GMC_OxRtase_C"/>
</dbReference>
<dbReference type="PANTHER" id="PTHR11552:SF147">
    <property type="entry name" value="CHOLINE DEHYDROGENASE, MITOCHONDRIAL"/>
    <property type="match status" value="1"/>
</dbReference>
<dbReference type="Pfam" id="PF00732">
    <property type="entry name" value="GMC_oxred_N"/>
    <property type="match status" value="1"/>
</dbReference>
<dbReference type="Pfam" id="PF05199">
    <property type="entry name" value="GMC_oxred_C"/>
    <property type="match status" value="1"/>
</dbReference>
<dbReference type="GO" id="GO:0016614">
    <property type="term" value="F:oxidoreductase activity, acting on CH-OH group of donors"/>
    <property type="evidence" value="ECO:0007669"/>
    <property type="project" value="InterPro"/>
</dbReference>
<reference evidence="6" key="1">
    <citation type="submission" date="2015-12" db="EMBL/GenBank/DDBJ databases">
        <title>De novo transcriptome assembly of four potential Pierce s Disease insect vectors from Arizona vineyards.</title>
        <authorList>
            <person name="Tassone E.E."/>
        </authorList>
    </citation>
    <scope>NUCLEOTIDE SEQUENCE</scope>
</reference>
<comment type="cofactor">
    <cofactor evidence="1">
        <name>FAD</name>
        <dbReference type="ChEBI" id="CHEBI:57692"/>
    </cofactor>
</comment>
<gene>
    <name evidence="6" type="ORF">g.37787</name>
</gene>
<dbReference type="GO" id="GO:0050660">
    <property type="term" value="F:flavin adenine dinucleotide binding"/>
    <property type="evidence" value="ECO:0007669"/>
    <property type="project" value="InterPro"/>
</dbReference>
<keyword evidence="4" id="KW-0274">FAD</keyword>
<sequence length="794" mass="88999">MAGHIGKLAESKPISTIVDPCPGYSTGWAGQTFMKLINTLSAAQCMLGSSEFYPEGKGMYINSGHVFDFIVVGAGTAGSVVASRLSEISDWKVLLVEAGADPPSTASIPSLHLNLQRSVIDWKFTTQKERNLFKGMLGKINRWPRGKVMGGTSVLSSMIYQRGSRRDYDNWASSGISGWSYNDLLPYFKKSENMLDQHIMKCTRSNKYHNSEGPLTVNQFRSKEPLIQMIKNGTLELGYGEMNNKDGFIRLGFSYNTHGTIKHGERVDTAKAFLGPVKDRKNLYVVKNANVIKILINPETKNAYGVKYIWRRGKKIVTVKAKKEVILCAGAVGTPKLLMLSGVGLRTHLMDVGIKPIIKELSVGCNMKDQVMFLGCPIKLKPLKPLNFQEILENTFDFLAYKEGPMTNIGVSEIFGYITANADDVPDIEIFFIYSQLNDTNTLHTFFNNIELNKDLQMKYLELNSQHDLLLAIPIVVNPQSVGKIRLSSTDPLANPSIITNYLTHPMDKQLILTGIKFIKKLIKSKAFQLREAELEHIDFSDCKGSNINNDSYWECAIKQVSGTFYNPVGTCKMGTEKDSKAVVNERLQVRNIKNLRVADASIMPTSIHGGTLAACVMIGEKVADLIKQDWLSPKCKKEGEEQNCEHADFKSKSNFKENAKDTNRNVLNKTENTVINKITSLFDGNKRKSINEVVMKNKDPVNNVILNKSKDNLISLPHNTNITTEILKNQYFAEDNPMKNKIEKNSNNKQHKHIFNENSKGLLNHSLKDDKLKQFLVKIDQINNTYENSSSSI</sequence>
<evidence type="ECO:0000256" key="3">
    <source>
        <dbReference type="ARBA" id="ARBA00022630"/>
    </source>
</evidence>
<accession>A0A1B6D6X9</accession>
<proteinExistence type="inferred from homology"/>
<evidence type="ECO:0000256" key="2">
    <source>
        <dbReference type="ARBA" id="ARBA00010790"/>
    </source>
</evidence>
<dbReference type="PROSITE" id="PS00624">
    <property type="entry name" value="GMC_OXRED_2"/>
    <property type="match status" value="1"/>
</dbReference>
<dbReference type="EMBL" id="GEDC01015892">
    <property type="protein sequence ID" value="JAS21406.1"/>
    <property type="molecule type" value="Transcribed_RNA"/>
</dbReference>
<organism evidence="6">
    <name type="scientific">Clastoptera arizonana</name>
    <name type="common">Arizona spittle bug</name>
    <dbReference type="NCBI Taxonomy" id="38151"/>
    <lineage>
        <taxon>Eukaryota</taxon>
        <taxon>Metazoa</taxon>
        <taxon>Ecdysozoa</taxon>
        <taxon>Arthropoda</taxon>
        <taxon>Hexapoda</taxon>
        <taxon>Insecta</taxon>
        <taxon>Pterygota</taxon>
        <taxon>Neoptera</taxon>
        <taxon>Paraneoptera</taxon>
        <taxon>Hemiptera</taxon>
        <taxon>Auchenorrhyncha</taxon>
        <taxon>Cercopoidea</taxon>
        <taxon>Clastopteridae</taxon>
        <taxon>Clastoptera</taxon>
    </lineage>
</organism>
<evidence type="ECO:0000256" key="4">
    <source>
        <dbReference type="ARBA" id="ARBA00022827"/>
    </source>
</evidence>
<dbReference type="PANTHER" id="PTHR11552">
    <property type="entry name" value="GLUCOSE-METHANOL-CHOLINE GMC OXIDOREDUCTASE"/>
    <property type="match status" value="1"/>
</dbReference>
<dbReference type="InterPro" id="IPR012132">
    <property type="entry name" value="GMC_OxRdtase"/>
</dbReference>
<dbReference type="InterPro" id="IPR036188">
    <property type="entry name" value="FAD/NAD-bd_sf"/>
</dbReference>
<dbReference type="SUPFAM" id="SSF54373">
    <property type="entry name" value="FAD-linked reductases, C-terminal domain"/>
    <property type="match status" value="1"/>
</dbReference>
<evidence type="ECO:0000256" key="1">
    <source>
        <dbReference type="ARBA" id="ARBA00001974"/>
    </source>
</evidence>
<comment type="similarity">
    <text evidence="2">Belongs to the GMC oxidoreductase family.</text>
</comment>
<protein>
    <recommendedName>
        <fullName evidence="5">Glucose-methanol-choline oxidoreductase N-terminal domain-containing protein</fullName>
    </recommendedName>
</protein>
<name>A0A1B6D6X9_9HEMI</name>
<dbReference type="AlphaFoldDB" id="A0A1B6D6X9"/>
<dbReference type="InterPro" id="IPR000172">
    <property type="entry name" value="GMC_OxRdtase_N"/>
</dbReference>
<keyword evidence="3" id="KW-0285">Flavoprotein</keyword>
<evidence type="ECO:0000259" key="5">
    <source>
        <dbReference type="PROSITE" id="PS00624"/>
    </source>
</evidence>